<evidence type="ECO:0000256" key="1">
    <source>
        <dbReference type="ARBA" id="ARBA00038414"/>
    </source>
</evidence>
<comment type="similarity">
    <text evidence="1">Belongs to the HyuE racemase family.</text>
</comment>
<gene>
    <name evidence="3" type="ORF">SAMN04487936_102470</name>
</gene>
<keyword evidence="4" id="KW-1185">Reference proteome</keyword>
<feature type="compositionally biased region" description="Basic and acidic residues" evidence="2">
    <location>
        <begin position="209"/>
        <end position="222"/>
    </location>
</feature>
<evidence type="ECO:0000313" key="3">
    <source>
        <dbReference type="EMBL" id="SFJ51520.1"/>
    </source>
</evidence>
<evidence type="ECO:0000256" key="2">
    <source>
        <dbReference type="SAM" id="MobiDB-lite"/>
    </source>
</evidence>
<dbReference type="AlphaFoldDB" id="A0A1I3RZP6"/>
<evidence type="ECO:0000313" key="4">
    <source>
        <dbReference type="Proteomes" id="UP000183557"/>
    </source>
</evidence>
<dbReference type="Proteomes" id="UP000183557">
    <property type="component" value="Unassembled WGS sequence"/>
</dbReference>
<dbReference type="RefSeq" id="WP_075035533.1">
    <property type="nucleotide sequence ID" value="NZ_FOSB01000002.1"/>
</dbReference>
<dbReference type="GO" id="GO:0047661">
    <property type="term" value="F:amino-acid racemase activity"/>
    <property type="evidence" value="ECO:0007669"/>
    <property type="project" value="InterPro"/>
</dbReference>
<protein>
    <submittedName>
        <fullName evidence="3">Asp/Glu/Hydantoin racemase</fullName>
    </submittedName>
</protein>
<feature type="region of interest" description="Disordered" evidence="2">
    <location>
        <begin position="200"/>
        <end position="222"/>
    </location>
</feature>
<organism evidence="3 4">
    <name type="scientific">Halobacillus dabanensis</name>
    <dbReference type="NCBI Taxonomy" id="240302"/>
    <lineage>
        <taxon>Bacteria</taxon>
        <taxon>Bacillati</taxon>
        <taxon>Bacillota</taxon>
        <taxon>Bacilli</taxon>
        <taxon>Bacillales</taxon>
        <taxon>Bacillaceae</taxon>
        <taxon>Halobacillus</taxon>
    </lineage>
</organism>
<dbReference type="Gene3D" id="3.40.50.12500">
    <property type="match status" value="1"/>
</dbReference>
<accession>A0A1I3RZP6</accession>
<dbReference type="SUPFAM" id="SSF53681">
    <property type="entry name" value="Aspartate/glutamate racemase"/>
    <property type="match status" value="1"/>
</dbReference>
<dbReference type="EMBL" id="FOSB01000002">
    <property type="protein sequence ID" value="SFJ51520.1"/>
    <property type="molecule type" value="Genomic_DNA"/>
</dbReference>
<reference evidence="4" key="1">
    <citation type="submission" date="2016-10" db="EMBL/GenBank/DDBJ databases">
        <authorList>
            <person name="Varghese N."/>
            <person name="Submissions S."/>
        </authorList>
    </citation>
    <scope>NUCLEOTIDE SEQUENCE [LARGE SCALE GENOMIC DNA]</scope>
    <source>
        <strain evidence="4">CGMCC 1.3704</strain>
    </source>
</reference>
<dbReference type="InterPro" id="IPR015942">
    <property type="entry name" value="Asp/Glu/hydantoin_racemase"/>
</dbReference>
<proteinExistence type="inferred from homology"/>
<name>A0A1I3RZP6_HALDA</name>
<dbReference type="Pfam" id="PF01177">
    <property type="entry name" value="Asp_Glu_race"/>
    <property type="match status" value="1"/>
</dbReference>
<dbReference type="InterPro" id="IPR053714">
    <property type="entry name" value="Iso_Racemase_Enz_sf"/>
</dbReference>
<dbReference type="InterPro" id="IPR001920">
    <property type="entry name" value="Asp/Glu_race"/>
</dbReference>
<dbReference type="OrthoDB" id="978447at2"/>
<sequence length="222" mass="24510">MSTRVAILHTTPVTVEPLKKLVEEKITDCKVHNFVDDTILPQLIESNGEVKQVSYRLLQYAAFAEETGADIILNACSSVGELVEEMKQKVSIPVIRIDEAMAEKAIQSGSKIGVTATLFTTLNPTKNLLEQTASKRNKEVEIFENLVDEAYKRLTAGDQEGHDEVLADALSTFADEVDVVVLAQASMARVVSRLPEHKQDKFLSSPESGVERLQETLERVKG</sequence>